<dbReference type="SUPFAM" id="SSF55307">
    <property type="entry name" value="Tubulin C-terminal domain-like"/>
    <property type="match status" value="1"/>
</dbReference>
<dbReference type="EMBL" id="SPPV01000004">
    <property type="protein sequence ID" value="TFU51875.1"/>
    <property type="molecule type" value="Genomic_DNA"/>
</dbReference>
<proteinExistence type="predicted"/>
<dbReference type="InterPro" id="IPR008280">
    <property type="entry name" value="Tub_FtsZ_C"/>
</dbReference>
<dbReference type="OrthoDB" id="1100754at2"/>
<reference evidence="1 2" key="1">
    <citation type="submission" date="2019-03" db="EMBL/GenBank/DDBJ databases">
        <title>Diversity of the mouse oral microbiome.</title>
        <authorList>
            <person name="Joseph S."/>
            <person name="Aduse-Opoku J."/>
            <person name="Curtis M."/>
            <person name="Wade W."/>
            <person name="Hashim A."/>
        </authorList>
    </citation>
    <scope>NUCLEOTIDE SEQUENCE [LARGE SCALE GENOMIC DNA]</scope>
    <source>
        <strain evidence="1 2">P2318</strain>
    </source>
</reference>
<organism evidence="1 2">
    <name type="scientific">Bacteroides acidifaciens</name>
    <dbReference type="NCBI Taxonomy" id="85831"/>
    <lineage>
        <taxon>Bacteria</taxon>
        <taxon>Pseudomonadati</taxon>
        <taxon>Bacteroidota</taxon>
        <taxon>Bacteroidia</taxon>
        <taxon>Bacteroidales</taxon>
        <taxon>Bacteroidaceae</taxon>
        <taxon>Bacteroides</taxon>
    </lineage>
</organism>
<dbReference type="InterPro" id="IPR037103">
    <property type="entry name" value="Tubulin/FtsZ-like_C"/>
</dbReference>
<dbReference type="Gene3D" id="3.30.1330.20">
    <property type="entry name" value="Tubulin/FtsZ, C-terminal domain"/>
    <property type="match status" value="1"/>
</dbReference>
<dbReference type="Proteomes" id="UP000298073">
    <property type="component" value="Unassembled WGS sequence"/>
</dbReference>
<protein>
    <recommendedName>
        <fullName evidence="3">Cell division protein FtsZ</fullName>
    </recommendedName>
</protein>
<sequence>MEKEGITQALKSWPVSFRVFCIGKEMSGIFRSIVSLGFEGVSIQSTSMFPNPAPTDEDKMVILLSDGDSQQLESIAKSFYQAGVLTLIVSTTTIDKLNGICDAMTVSHIESMPFIVKSLLEPIIKQGKINYDFNDLYNTLHNTEKFKIESAISRNNENRIAELVDNLTDLRGNFILSGSEYISLVFYLNKDANPPLAISEFQPLLEYIGGFPENVSVLWALNYDDNLRPNEIRLDTIASGKNLKV</sequence>
<evidence type="ECO:0000313" key="1">
    <source>
        <dbReference type="EMBL" id="TFU51875.1"/>
    </source>
</evidence>
<accession>A0A7K3MGQ5</accession>
<evidence type="ECO:0000313" key="2">
    <source>
        <dbReference type="Proteomes" id="UP000298073"/>
    </source>
</evidence>
<evidence type="ECO:0008006" key="3">
    <source>
        <dbReference type="Google" id="ProtNLM"/>
    </source>
</evidence>
<dbReference type="AlphaFoldDB" id="A0A7K3MGQ5"/>
<gene>
    <name evidence="1" type="ORF">E4T97_03390</name>
</gene>
<name>A0A7K3MGQ5_9BACE</name>
<comment type="caution">
    <text evidence="1">The sequence shown here is derived from an EMBL/GenBank/DDBJ whole genome shotgun (WGS) entry which is preliminary data.</text>
</comment>
<dbReference type="RefSeq" id="WP_135035758.1">
    <property type="nucleotide sequence ID" value="NZ_BLLS01000030.1"/>
</dbReference>